<keyword evidence="7" id="KW-0653">Protein transport</keyword>
<dbReference type="Pfam" id="PF03544">
    <property type="entry name" value="TonB_C"/>
    <property type="match status" value="2"/>
</dbReference>
<evidence type="ECO:0000256" key="7">
    <source>
        <dbReference type="ARBA" id="ARBA00022927"/>
    </source>
</evidence>
<evidence type="ECO:0000256" key="9">
    <source>
        <dbReference type="ARBA" id="ARBA00023136"/>
    </source>
</evidence>
<evidence type="ECO:0000256" key="3">
    <source>
        <dbReference type="ARBA" id="ARBA00022448"/>
    </source>
</evidence>
<dbReference type="Proteomes" id="UP001267426">
    <property type="component" value="Unassembled WGS sequence"/>
</dbReference>
<organism evidence="12 13">
    <name type="scientific">Rubrivirga litoralis</name>
    <dbReference type="NCBI Taxonomy" id="3075598"/>
    <lineage>
        <taxon>Bacteria</taxon>
        <taxon>Pseudomonadati</taxon>
        <taxon>Rhodothermota</taxon>
        <taxon>Rhodothermia</taxon>
        <taxon>Rhodothermales</taxon>
        <taxon>Rubricoccaceae</taxon>
        <taxon>Rubrivirga</taxon>
    </lineage>
</organism>
<evidence type="ECO:0000256" key="2">
    <source>
        <dbReference type="ARBA" id="ARBA00006555"/>
    </source>
</evidence>
<comment type="subcellular location">
    <subcellularLocation>
        <location evidence="1">Cell inner membrane</location>
        <topology evidence="1">Single-pass membrane protein</topology>
        <orientation evidence="1">Periplasmic side</orientation>
    </subcellularLocation>
</comment>
<keyword evidence="9" id="KW-0472">Membrane</keyword>
<dbReference type="PROSITE" id="PS52015">
    <property type="entry name" value="TONB_CTD"/>
    <property type="match status" value="2"/>
</dbReference>
<keyword evidence="10" id="KW-0732">Signal</keyword>
<evidence type="ECO:0000256" key="5">
    <source>
        <dbReference type="ARBA" id="ARBA00022519"/>
    </source>
</evidence>
<protein>
    <submittedName>
        <fullName evidence="12">Energy transducer TonB</fullName>
    </submittedName>
</protein>
<dbReference type="PANTHER" id="PTHR33446:SF2">
    <property type="entry name" value="PROTEIN TONB"/>
    <property type="match status" value="1"/>
</dbReference>
<dbReference type="PANTHER" id="PTHR33446">
    <property type="entry name" value="PROTEIN TONB-RELATED"/>
    <property type="match status" value="1"/>
</dbReference>
<dbReference type="NCBIfam" id="TIGR01352">
    <property type="entry name" value="tonB_Cterm"/>
    <property type="match status" value="2"/>
</dbReference>
<evidence type="ECO:0000256" key="6">
    <source>
        <dbReference type="ARBA" id="ARBA00022692"/>
    </source>
</evidence>
<evidence type="ECO:0000256" key="8">
    <source>
        <dbReference type="ARBA" id="ARBA00022989"/>
    </source>
</evidence>
<keyword evidence="8" id="KW-1133">Transmembrane helix</keyword>
<evidence type="ECO:0000313" key="12">
    <source>
        <dbReference type="EMBL" id="MDT0633218.1"/>
    </source>
</evidence>
<feature type="domain" description="TonB C-terminal" evidence="11">
    <location>
        <begin position="163"/>
        <end position="258"/>
    </location>
</feature>
<dbReference type="Gene3D" id="3.30.1150.10">
    <property type="match status" value="2"/>
</dbReference>
<keyword evidence="5" id="KW-0997">Cell inner membrane</keyword>
<comment type="similarity">
    <text evidence="2">Belongs to the TonB family.</text>
</comment>
<evidence type="ECO:0000256" key="10">
    <source>
        <dbReference type="SAM" id="SignalP"/>
    </source>
</evidence>
<accession>A0ABU3BVA5</accession>
<dbReference type="InterPro" id="IPR051045">
    <property type="entry name" value="TonB-dependent_transducer"/>
</dbReference>
<keyword evidence="3" id="KW-0813">Transport</keyword>
<feature type="signal peptide" evidence="10">
    <location>
        <begin position="1"/>
        <end position="22"/>
    </location>
</feature>
<keyword evidence="6" id="KW-0812">Transmembrane</keyword>
<feature type="chain" id="PRO_5045920955" evidence="10">
    <location>
        <begin position="23"/>
        <end position="264"/>
    </location>
</feature>
<keyword evidence="4" id="KW-1003">Cell membrane</keyword>
<evidence type="ECO:0000256" key="1">
    <source>
        <dbReference type="ARBA" id="ARBA00004383"/>
    </source>
</evidence>
<feature type="domain" description="TonB C-terminal" evidence="11">
    <location>
        <begin position="48"/>
        <end position="143"/>
    </location>
</feature>
<comment type="caution">
    <text evidence="12">The sequence shown here is derived from an EMBL/GenBank/DDBJ whole genome shotgun (WGS) entry which is preliminary data.</text>
</comment>
<dbReference type="SUPFAM" id="SSF74653">
    <property type="entry name" value="TolA/TonB C-terminal domain"/>
    <property type="match status" value="2"/>
</dbReference>
<name>A0ABU3BVA5_9BACT</name>
<dbReference type="EMBL" id="JAVRHT010000062">
    <property type="protein sequence ID" value="MDT0633218.1"/>
    <property type="molecule type" value="Genomic_DNA"/>
</dbReference>
<gene>
    <name evidence="12" type="ORF">RM540_15795</name>
</gene>
<keyword evidence="13" id="KW-1185">Reference proteome</keyword>
<sequence>MRLRLALAALLLPALAAAQTDAAPPAAPTPPADSAAAVEALRVADEMPRPVGGIKALYGRIVYPEAARQDGVEGQVFVEAVVDEEGRAVDAVVLRSPDDRLSDAALTAVRASPFVPGRQGGAAARVWLTVPVTFKLQAPEPVEPEGGAVAEGGAADGRPSVKPQLIGGLESLQRRVEYPESAWRAGVEGTVVVEFVVDEMGVVVDPVVVQTPDRRLNEAALQAVRTSLFVPGAVGGEPTPVRFSVPIRFRLHPEARSLPARRSN</sequence>
<evidence type="ECO:0000259" key="11">
    <source>
        <dbReference type="PROSITE" id="PS52015"/>
    </source>
</evidence>
<dbReference type="InterPro" id="IPR006260">
    <property type="entry name" value="TonB/TolA_C"/>
</dbReference>
<evidence type="ECO:0000313" key="13">
    <source>
        <dbReference type="Proteomes" id="UP001267426"/>
    </source>
</evidence>
<reference evidence="12 13" key="1">
    <citation type="submission" date="2023-09" db="EMBL/GenBank/DDBJ databases">
        <authorList>
            <person name="Rey-Velasco X."/>
        </authorList>
    </citation>
    <scope>NUCLEOTIDE SEQUENCE [LARGE SCALE GENOMIC DNA]</scope>
    <source>
        <strain evidence="12 13">F394</strain>
    </source>
</reference>
<evidence type="ECO:0000256" key="4">
    <source>
        <dbReference type="ARBA" id="ARBA00022475"/>
    </source>
</evidence>
<dbReference type="InterPro" id="IPR037682">
    <property type="entry name" value="TonB_C"/>
</dbReference>
<dbReference type="RefSeq" id="WP_311665897.1">
    <property type="nucleotide sequence ID" value="NZ_JAVRHT010000062.1"/>
</dbReference>
<proteinExistence type="inferred from homology"/>